<accession>A0A067NKU1</accession>
<feature type="transmembrane region" description="Helical" evidence="2">
    <location>
        <begin position="64"/>
        <end position="81"/>
    </location>
</feature>
<feature type="transmembrane region" description="Helical" evidence="2">
    <location>
        <begin position="34"/>
        <end position="52"/>
    </location>
</feature>
<name>A0A067NKU1_PLEO1</name>
<dbReference type="OrthoDB" id="3346544at2759"/>
<dbReference type="EMBL" id="KL198011">
    <property type="protein sequence ID" value="KDQ24206.1"/>
    <property type="molecule type" value="Genomic_DNA"/>
</dbReference>
<evidence type="ECO:0000313" key="3">
    <source>
        <dbReference type="EMBL" id="KDQ24206.1"/>
    </source>
</evidence>
<organism evidence="3 4">
    <name type="scientific">Pleurotus ostreatus (strain PC15)</name>
    <name type="common">Oyster mushroom</name>
    <dbReference type="NCBI Taxonomy" id="1137138"/>
    <lineage>
        <taxon>Eukaryota</taxon>
        <taxon>Fungi</taxon>
        <taxon>Dikarya</taxon>
        <taxon>Basidiomycota</taxon>
        <taxon>Agaricomycotina</taxon>
        <taxon>Agaricomycetes</taxon>
        <taxon>Agaricomycetidae</taxon>
        <taxon>Agaricales</taxon>
        <taxon>Pleurotineae</taxon>
        <taxon>Pleurotaceae</taxon>
        <taxon>Pleurotus</taxon>
    </lineage>
</organism>
<feature type="transmembrane region" description="Helical" evidence="2">
    <location>
        <begin position="254"/>
        <end position="273"/>
    </location>
</feature>
<evidence type="ECO:0000256" key="1">
    <source>
        <dbReference type="SAM" id="MobiDB-lite"/>
    </source>
</evidence>
<gene>
    <name evidence="3" type="ORF">PLEOSDRAFT_1058296</name>
</gene>
<protein>
    <submittedName>
        <fullName evidence="3">Uncharacterized protein</fullName>
    </submittedName>
</protein>
<feature type="transmembrane region" description="Helical" evidence="2">
    <location>
        <begin position="146"/>
        <end position="168"/>
    </location>
</feature>
<dbReference type="InParanoid" id="A0A067NKU1"/>
<feature type="region of interest" description="Disordered" evidence="1">
    <location>
        <begin position="318"/>
        <end position="337"/>
    </location>
</feature>
<reference evidence="4" key="1">
    <citation type="journal article" date="2014" name="Proc. Natl. Acad. Sci. U.S.A.">
        <title>Extensive sampling of basidiomycete genomes demonstrates inadequacy of the white-rot/brown-rot paradigm for wood decay fungi.</title>
        <authorList>
            <person name="Riley R."/>
            <person name="Salamov A.A."/>
            <person name="Brown D.W."/>
            <person name="Nagy L.G."/>
            <person name="Floudas D."/>
            <person name="Held B.W."/>
            <person name="Levasseur A."/>
            <person name="Lombard V."/>
            <person name="Morin E."/>
            <person name="Otillar R."/>
            <person name="Lindquist E.A."/>
            <person name="Sun H."/>
            <person name="LaButti K.M."/>
            <person name="Schmutz J."/>
            <person name="Jabbour D."/>
            <person name="Luo H."/>
            <person name="Baker S.E."/>
            <person name="Pisabarro A.G."/>
            <person name="Walton J.D."/>
            <person name="Blanchette R.A."/>
            <person name="Henrissat B."/>
            <person name="Martin F."/>
            <person name="Cullen D."/>
            <person name="Hibbett D.S."/>
            <person name="Grigoriev I.V."/>
        </authorList>
    </citation>
    <scope>NUCLEOTIDE SEQUENCE [LARGE SCALE GENOMIC DNA]</scope>
    <source>
        <strain evidence="4">PC15</strain>
    </source>
</reference>
<dbReference type="VEuPathDB" id="FungiDB:PLEOSDRAFT_1058296"/>
<dbReference type="HOGENOM" id="CLU_044614_3_3_1"/>
<dbReference type="AlphaFoldDB" id="A0A067NKU1"/>
<keyword evidence="2" id="KW-0472">Membrane</keyword>
<sequence>MAQLPLDKTFLLAAWLEVRTNTSVALSNLRFSQSLAYGFFLCLFCGTMLFTFGSGHRNDIHSRVMVGISCVMFFIATWHLAMNGFRLLQGFAVHVGDPGGAVGYIGNLRRWDHVMKDTLYATQEILGNAAGIYRCFILWNSDWRIIALPLFLLVGSLVSGYTVCALFVQIDPTQSVFTNRLNSWIQAFYAIAVVQNIITTSLMAFRIWRTSTKSAQYKTENALLPIARILIESAALQLVVEILLLALYSRSVNAQYILLELVTPTVGITFNAITIRIKLRAMSNSANSTVFSRSEPVQTIGSMPMKRIKVDITTQMEDDAEAKRSFPGGADHTPSDA</sequence>
<evidence type="ECO:0000256" key="2">
    <source>
        <dbReference type="SAM" id="Phobius"/>
    </source>
</evidence>
<dbReference type="Proteomes" id="UP000027073">
    <property type="component" value="Unassembled WGS sequence"/>
</dbReference>
<evidence type="ECO:0000313" key="4">
    <source>
        <dbReference type="Proteomes" id="UP000027073"/>
    </source>
</evidence>
<keyword evidence="2" id="KW-0812">Transmembrane</keyword>
<feature type="transmembrane region" description="Helical" evidence="2">
    <location>
        <begin position="229"/>
        <end position="248"/>
    </location>
</feature>
<keyword evidence="2" id="KW-1133">Transmembrane helix</keyword>
<feature type="transmembrane region" description="Helical" evidence="2">
    <location>
        <begin position="188"/>
        <end position="208"/>
    </location>
</feature>
<dbReference type="STRING" id="1137138.A0A067NKU1"/>
<proteinExistence type="predicted"/>